<accession>A0AAD7X491</accession>
<dbReference type="AlphaFoldDB" id="A0AAD7X491"/>
<dbReference type="PANTHER" id="PTHR32026">
    <property type="entry name" value="METHYLTRANSFERASE-LIKE PROTEIN 24"/>
    <property type="match status" value="1"/>
</dbReference>
<proteinExistence type="predicted"/>
<dbReference type="InterPro" id="IPR025714">
    <property type="entry name" value="Methyltranfer_dom"/>
</dbReference>
<dbReference type="InterPro" id="IPR029063">
    <property type="entry name" value="SAM-dependent_MTases_sf"/>
</dbReference>
<dbReference type="PANTHER" id="PTHR32026:SF10">
    <property type="entry name" value="METHYLTRANSFERASE-LIKE PROTEIN 24-RELATED"/>
    <property type="match status" value="1"/>
</dbReference>
<comment type="caution">
    <text evidence="2">The sequence shown here is derived from an EMBL/GenBank/DDBJ whole genome shotgun (WGS) entry which is preliminary data.</text>
</comment>
<dbReference type="InterPro" id="IPR026913">
    <property type="entry name" value="METTL24"/>
</dbReference>
<evidence type="ECO:0000313" key="2">
    <source>
        <dbReference type="EMBL" id="KAJ8454064.1"/>
    </source>
</evidence>
<dbReference type="EMBL" id="JAPEVG010001064">
    <property type="protein sequence ID" value="KAJ8454064.1"/>
    <property type="molecule type" value="Genomic_DNA"/>
</dbReference>
<dbReference type="Pfam" id="PF13383">
    <property type="entry name" value="Methyltransf_22"/>
    <property type="match status" value="1"/>
</dbReference>
<evidence type="ECO:0000259" key="1">
    <source>
        <dbReference type="Pfam" id="PF13383"/>
    </source>
</evidence>
<organism evidence="2 3">
    <name type="scientific">Trametes cubensis</name>
    <dbReference type="NCBI Taxonomy" id="1111947"/>
    <lineage>
        <taxon>Eukaryota</taxon>
        <taxon>Fungi</taxon>
        <taxon>Dikarya</taxon>
        <taxon>Basidiomycota</taxon>
        <taxon>Agaricomycotina</taxon>
        <taxon>Agaricomycetes</taxon>
        <taxon>Polyporales</taxon>
        <taxon>Polyporaceae</taxon>
        <taxon>Trametes</taxon>
    </lineage>
</organism>
<gene>
    <name evidence="2" type="ORF">ONZ51_g13245</name>
</gene>
<dbReference type="Gene3D" id="3.40.50.150">
    <property type="entry name" value="Vaccinia Virus protein VP39"/>
    <property type="match status" value="1"/>
</dbReference>
<name>A0AAD7X491_9APHY</name>
<dbReference type="SUPFAM" id="SSF52047">
    <property type="entry name" value="RNI-like"/>
    <property type="match status" value="1"/>
</dbReference>
<protein>
    <recommendedName>
        <fullName evidence="1">Methyltransferase domain-containing protein</fullName>
    </recommendedName>
</protein>
<feature type="domain" description="Methyltransferase" evidence="1">
    <location>
        <begin position="445"/>
        <end position="586"/>
    </location>
</feature>
<keyword evidence="3" id="KW-1185">Reference proteome</keyword>
<reference evidence="2" key="1">
    <citation type="submission" date="2022-11" db="EMBL/GenBank/DDBJ databases">
        <title>Genome Sequence of Cubamyces cubensis.</title>
        <authorList>
            <person name="Buettner E."/>
        </authorList>
    </citation>
    <scope>NUCLEOTIDE SEQUENCE</scope>
    <source>
        <strain evidence="2">MPL-01</strain>
    </source>
</reference>
<evidence type="ECO:0000313" key="3">
    <source>
        <dbReference type="Proteomes" id="UP001215151"/>
    </source>
</evidence>
<dbReference type="Proteomes" id="UP001215151">
    <property type="component" value="Unassembled WGS sequence"/>
</dbReference>
<sequence length="709" mass="81118">MNHSAPAPAQSGPWVTNPQNYSEALARLPEVTVQLDGLLRMWEMQQTWSTAFPWQSRSTTPGTLNLKIWFPSESNQREWPSTRPPRTLNMRSMWVHFYGGPPTADSHKYQGTFQYGTPSMPQPYTIKAIAMAFEGVDWSMINIAHLPAVLNAFKPLDSLQCLIFDGCRLTPESLRNLEYALSVPSTVHQLYLDNCMYVIPHRHFLVQPQPSTQWARLTYLSLCNGAPIPGPQESQGLLLEALSFVNGARLETLRYSVSSSVDLWENLRSVLARFERLKDVQFMVRYAVYMSGPHVPNVLAQDKKSRKNVRSLKITYRISDQRPLVSLQQLSPGEQCASAAAPLRMSLRMVKSPFLLGQRHPRYTFALVALLVCAYWFFFTAPPPPRPVVYKHNHELKARLDREERKYRDMLPQRQELITKYGPTPSQVAMFPPDQEPWPPYTVWDFFPPVFNCPHELDRLGALGDGGKWMCGASRIESKPDCVVYSFGMDSSYSFETTLLQSTHFCEVWIYDSTKGEDARRQIPHSLRHRAHFGKLALGASDKHGPGDEPKTWTLKSLMSENGHSHVDFIRIDVEGWEWETFRGIINDFTTERASPPQAANADADTPGASGWYVRERDGVLPFGQLQIELHVWNQRFQDFLEWWELLEASGLRPFHSEINLVYANYNRHSGVELAEYSFLNIRGDNAFVKDYDLEKPEPEHPPPTEQSA</sequence>